<evidence type="ECO:0000313" key="2">
    <source>
        <dbReference type="EMBL" id="MCH4285126.1"/>
    </source>
</evidence>
<dbReference type="PROSITE" id="PS51257">
    <property type="entry name" value="PROKAR_LIPOPROTEIN"/>
    <property type="match status" value="1"/>
</dbReference>
<keyword evidence="1" id="KW-0732">Signal</keyword>
<keyword evidence="3" id="KW-1185">Reference proteome</keyword>
<feature type="chain" id="PRO_5045404952" evidence="1">
    <location>
        <begin position="23"/>
        <end position="145"/>
    </location>
</feature>
<comment type="caution">
    <text evidence="2">The sequence shown here is derived from an EMBL/GenBank/DDBJ whole genome shotgun (WGS) entry which is preliminary data.</text>
</comment>
<name>A0ABS9R8A2_9FIRM</name>
<evidence type="ECO:0000313" key="3">
    <source>
        <dbReference type="Proteomes" id="UP001202402"/>
    </source>
</evidence>
<dbReference type="RefSeq" id="WP_233509522.1">
    <property type="nucleotide sequence ID" value="NZ_JAKVPQ010000005.1"/>
</dbReference>
<proteinExistence type="predicted"/>
<protein>
    <submittedName>
        <fullName evidence="2">Uncharacterized protein</fullName>
    </submittedName>
</protein>
<accession>A0ABS9R8A2</accession>
<gene>
    <name evidence="2" type="ORF">LQE99_08285</name>
</gene>
<reference evidence="2 3" key="1">
    <citation type="submission" date="2022-02" db="EMBL/GenBank/DDBJ databases">
        <title>Genome of Erysipelotrichaceae sp. nov. NSJ-176 isolated from human feces.</title>
        <authorList>
            <person name="Abdugheni R."/>
        </authorList>
    </citation>
    <scope>NUCLEOTIDE SEQUENCE [LARGE SCALE GENOMIC DNA]</scope>
    <source>
        <strain evidence="2 3">NSJ-176</strain>
    </source>
</reference>
<dbReference type="Proteomes" id="UP001202402">
    <property type="component" value="Unassembled WGS sequence"/>
</dbReference>
<sequence length="145" mass="15681">MLKKLSVLAVAFLLAACGSSNNAPETKGTATSDKDDKGNTITVEITKQGDDVKSVSIDETYEGSTKKQLGEKYGMKAGTASDPSKLGQEWDEQIKNLEDYIVKNGIDKVELDEKGYPKNEDVRTGCTINIKRIMDTVKAASDSAK</sequence>
<evidence type="ECO:0000256" key="1">
    <source>
        <dbReference type="SAM" id="SignalP"/>
    </source>
</evidence>
<dbReference type="Gene3D" id="3.90.1010.20">
    <property type="match status" value="1"/>
</dbReference>
<organism evidence="2 3">
    <name type="scientific">Amedibacillus hominis</name>
    <dbReference type="NCBI Taxonomy" id="2897776"/>
    <lineage>
        <taxon>Bacteria</taxon>
        <taxon>Bacillati</taxon>
        <taxon>Bacillota</taxon>
        <taxon>Erysipelotrichia</taxon>
        <taxon>Erysipelotrichales</taxon>
        <taxon>Erysipelotrichaceae</taxon>
        <taxon>Amedibacillus</taxon>
    </lineage>
</organism>
<dbReference type="EMBL" id="JAKVPQ010000005">
    <property type="protein sequence ID" value="MCH4285126.1"/>
    <property type="molecule type" value="Genomic_DNA"/>
</dbReference>
<feature type="signal peptide" evidence="1">
    <location>
        <begin position="1"/>
        <end position="22"/>
    </location>
</feature>